<dbReference type="Gene3D" id="3.40.630.30">
    <property type="match status" value="1"/>
</dbReference>
<organism evidence="1 2">
    <name type="scientific">Hominisplanchenecus faecis</name>
    <dbReference type="NCBI Taxonomy" id="2885351"/>
    <lineage>
        <taxon>Bacteria</taxon>
        <taxon>Bacillati</taxon>
        <taxon>Bacillota</taxon>
        <taxon>Clostridia</taxon>
        <taxon>Lachnospirales</taxon>
        <taxon>Lachnospiraceae</taxon>
        <taxon>Hominisplanchenecus</taxon>
    </lineage>
</organism>
<name>A0ABS8ETB4_9FIRM</name>
<evidence type="ECO:0000313" key="1">
    <source>
        <dbReference type="EMBL" id="MCC2148412.1"/>
    </source>
</evidence>
<keyword evidence="2" id="KW-1185">Reference proteome</keyword>
<reference evidence="1 2" key="1">
    <citation type="submission" date="2021-10" db="EMBL/GenBank/DDBJ databases">
        <title>Anaerobic single-cell dispensing facilitates the cultivation of human gut bacteria.</title>
        <authorList>
            <person name="Afrizal A."/>
        </authorList>
    </citation>
    <scope>NUCLEOTIDE SEQUENCE [LARGE SCALE GENOMIC DNA]</scope>
    <source>
        <strain evidence="1 2">CLA-AA-H246</strain>
    </source>
</reference>
<dbReference type="Proteomes" id="UP001299235">
    <property type="component" value="Unassembled WGS sequence"/>
</dbReference>
<protein>
    <submittedName>
        <fullName evidence="1">GNAT family N-acetyltransferase</fullName>
    </submittedName>
</protein>
<dbReference type="RefSeq" id="WP_248834866.1">
    <property type="nucleotide sequence ID" value="NZ_JAJEQE010000008.1"/>
</dbReference>
<dbReference type="EMBL" id="JAJEQE010000008">
    <property type="protein sequence ID" value="MCC2148412.1"/>
    <property type="molecule type" value="Genomic_DNA"/>
</dbReference>
<evidence type="ECO:0000313" key="2">
    <source>
        <dbReference type="Proteomes" id="UP001299235"/>
    </source>
</evidence>
<sequence>MVRKAVMDDFPVILNIYATARAFMAKTGNPTQWADGHPSADLLRECILAQKLFVFTDPDDFSQIHGCFYFAIENDPTYAQISEGNWLSAAPYGVIHMVASDGQVHRFLRKVLDFCEPQTSHLRIDTHHDNKIMQHVLEKNGFRKCGIIHLANGDPRLAYEKC</sequence>
<dbReference type="SUPFAM" id="SSF55729">
    <property type="entry name" value="Acyl-CoA N-acyltransferases (Nat)"/>
    <property type="match status" value="1"/>
</dbReference>
<proteinExistence type="predicted"/>
<comment type="caution">
    <text evidence="1">The sequence shown here is derived from an EMBL/GenBank/DDBJ whole genome shotgun (WGS) entry which is preliminary data.</text>
</comment>
<dbReference type="InterPro" id="IPR016181">
    <property type="entry name" value="Acyl_CoA_acyltransferase"/>
</dbReference>
<accession>A0ABS8ETB4</accession>
<gene>
    <name evidence="1" type="ORF">LKD42_03965</name>
</gene>